<dbReference type="Gene3D" id="1.10.443.10">
    <property type="entry name" value="Intergrase catalytic core"/>
    <property type="match status" value="1"/>
</dbReference>
<evidence type="ECO:0000313" key="7">
    <source>
        <dbReference type="EMBL" id="KTC97834.1"/>
    </source>
</evidence>
<dbReference type="PROSITE" id="PS51900">
    <property type="entry name" value="CB"/>
    <property type="match status" value="1"/>
</dbReference>
<reference evidence="7 8" key="1">
    <citation type="submission" date="2015-11" db="EMBL/GenBank/DDBJ databases">
        <title>Genomic analysis of 38 Legionella species identifies large and diverse effector repertoires.</title>
        <authorList>
            <person name="Burstein D."/>
            <person name="Amaro F."/>
            <person name="Zusman T."/>
            <person name="Lifshitz Z."/>
            <person name="Cohen O."/>
            <person name="Gilbert J.A."/>
            <person name="Pupko T."/>
            <person name="Shuman H.A."/>
            <person name="Segal G."/>
        </authorList>
    </citation>
    <scope>NUCLEOTIDE SEQUENCE [LARGE SCALE GENOMIC DNA]</scope>
    <source>
        <strain evidence="7 8">SE-32A-C8</strain>
    </source>
</reference>
<evidence type="ECO:0000256" key="1">
    <source>
        <dbReference type="ARBA" id="ARBA00008857"/>
    </source>
</evidence>
<keyword evidence="3 5" id="KW-0238">DNA-binding</keyword>
<evidence type="ECO:0000256" key="3">
    <source>
        <dbReference type="ARBA" id="ARBA00023125"/>
    </source>
</evidence>
<dbReference type="PANTHER" id="PTHR30629">
    <property type="entry name" value="PROPHAGE INTEGRASE"/>
    <property type="match status" value="1"/>
</dbReference>
<keyword evidence="2" id="KW-0229">DNA integration</keyword>
<comment type="caution">
    <text evidence="7">The sequence shown here is derived from an EMBL/GenBank/DDBJ whole genome shotgun (WGS) entry which is preliminary data.</text>
</comment>
<dbReference type="InterPro" id="IPR011010">
    <property type="entry name" value="DNA_brk_join_enz"/>
</dbReference>
<name>A0A0W0TQS5_LEGER</name>
<comment type="similarity">
    <text evidence="1">Belongs to the 'phage' integrase family.</text>
</comment>
<dbReference type="STRING" id="448.Lery_1673"/>
<evidence type="ECO:0000313" key="8">
    <source>
        <dbReference type="Proteomes" id="UP000054773"/>
    </source>
</evidence>
<organism evidence="7 8">
    <name type="scientific">Legionella erythra</name>
    <dbReference type="NCBI Taxonomy" id="448"/>
    <lineage>
        <taxon>Bacteria</taxon>
        <taxon>Pseudomonadati</taxon>
        <taxon>Pseudomonadota</taxon>
        <taxon>Gammaproteobacteria</taxon>
        <taxon>Legionellales</taxon>
        <taxon>Legionellaceae</taxon>
        <taxon>Legionella</taxon>
    </lineage>
</organism>
<dbReference type="InterPro" id="IPR010998">
    <property type="entry name" value="Integrase_recombinase_N"/>
</dbReference>
<dbReference type="PANTHER" id="PTHR30629:SF2">
    <property type="entry name" value="PROPHAGE INTEGRASE INTS-RELATED"/>
    <property type="match status" value="1"/>
</dbReference>
<sequence>MLATRVYPTVTELVNRWYNNYISKHRKQPLQIRLINADIIPEKYIDEIEAKDITKALDTIVARGSNVHANKVLSAIKQSFNYAVSRSELKINPAIYIRARDIGGIEKPIERVLTLDKIKQLWQFLSNGKHNVSLQITNAIKILLLTGELRITKLNEFDFENSLWTIPATNTKTGITMRVHLTKMVKSFFRELYNCSMGEYVISGADGESPLSDRALPKAVIRLQERIGIDKWTPT</sequence>
<dbReference type="AlphaFoldDB" id="A0A0W0TQS5"/>
<dbReference type="PATRIC" id="fig|448.7.peg.1741"/>
<dbReference type="InterPro" id="IPR044068">
    <property type="entry name" value="CB"/>
</dbReference>
<dbReference type="SUPFAM" id="SSF56349">
    <property type="entry name" value="DNA breaking-rejoining enzymes"/>
    <property type="match status" value="1"/>
</dbReference>
<dbReference type="Pfam" id="PF22022">
    <property type="entry name" value="Phage_int_M"/>
    <property type="match status" value="1"/>
</dbReference>
<keyword evidence="8" id="KW-1185">Reference proteome</keyword>
<feature type="domain" description="Core-binding (CB)" evidence="6">
    <location>
        <begin position="8"/>
        <end position="84"/>
    </location>
</feature>
<dbReference type="Proteomes" id="UP000054773">
    <property type="component" value="Unassembled WGS sequence"/>
</dbReference>
<evidence type="ECO:0000256" key="2">
    <source>
        <dbReference type="ARBA" id="ARBA00022908"/>
    </source>
</evidence>
<proteinExistence type="inferred from homology"/>
<keyword evidence="4" id="KW-0233">DNA recombination</keyword>
<protein>
    <submittedName>
        <fullName evidence="7">Phage-related integrase</fullName>
    </submittedName>
</protein>
<dbReference type="InterPro" id="IPR013762">
    <property type="entry name" value="Integrase-like_cat_sf"/>
</dbReference>
<evidence type="ECO:0000256" key="4">
    <source>
        <dbReference type="ARBA" id="ARBA00023172"/>
    </source>
</evidence>
<accession>A0A0W0TQS5</accession>
<dbReference type="GO" id="GO:0003677">
    <property type="term" value="F:DNA binding"/>
    <property type="evidence" value="ECO:0007669"/>
    <property type="project" value="UniProtKB-UniRule"/>
</dbReference>
<dbReference type="GO" id="GO:0006310">
    <property type="term" value="P:DNA recombination"/>
    <property type="evidence" value="ECO:0007669"/>
    <property type="project" value="UniProtKB-KW"/>
</dbReference>
<dbReference type="Gene3D" id="1.10.150.130">
    <property type="match status" value="1"/>
</dbReference>
<dbReference type="InterPro" id="IPR053876">
    <property type="entry name" value="Phage_int_M"/>
</dbReference>
<dbReference type="GO" id="GO:0015074">
    <property type="term" value="P:DNA integration"/>
    <property type="evidence" value="ECO:0007669"/>
    <property type="project" value="UniProtKB-KW"/>
</dbReference>
<evidence type="ECO:0000259" key="6">
    <source>
        <dbReference type="PROSITE" id="PS51900"/>
    </source>
</evidence>
<dbReference type="InterPro" id="IPR050808">
    <property type="entry name" value="Phage_Integrase"/>
</dbReference>
<gene>
    <name evidence="7" type="ORF">Lery_1673</name>
</gene>
<dbReference type="EMBL" id="LNYA01000024">
    <property type="protein sequence ID" value="KTC97834.1"/>
    <property type="molecule type" value="Genomic_DNA"/>
</dbReference>
<evidence type="ECO:0000256" key="5">
    <source>
        <dbReference type="PROSITE-ProRule" id="PRU01248"/>
    </source>
</evidence>